<feature type="domain" description="N-sulphoglucosamine sulphohydrolase C-terminal" evidence="5">
    <location>
        <begin position="335"/>
        <end position="488"/>
    </location>
</feature>
<dbReference type="PANTHER" id="PTHR43108">
    <property type="entry name" value="N-ACETYLGLUCOSAMINE-6-SULFATASE FAMILY MEMBER"/>
    <property type="match status" value="1"/>
</dbReference>
<comment type="caution">
    <text evidence="6">The sequence shown here is derived from an EMBL/GenBank/DDBJ whole genome shotgun (WGS) entry which is preliminary data.</text>
</comment>
<evidence type="ECO:0000256" key="3">
    <source>
        <dbReference type="SAM" id="MobiDB-lite"/>
    </source>
</evidence>
<evidence type="ECO:0000256" key="4">
    <source>
        <dbReference type="SAM" id="SignalP"/>
    </source>
</evidence>
<sequence length="534" mass="60868">MMRRLLLTCAGLLATSLSAAPKGPPNILFLFSDDLASQAISSYGDERKLLETPGIDRLAKEGIRFNRCLVTNSICGPMRAVIQTGKYSHLNGFHNNSNSRFDGNQQTFPKLLQKGGYTTAVIGKWHLMTDPQGFDYWNVLPGQGIYYNPPMVENGQEVKHTGYVTDIITEQGLKWLEGRDKTKPFMLMLQHKAPHREWEPALRHLDHDKGRVYPEPPTLFDNFEGRSKAVSDHDMGLDRTITERDMKLIAPPSLNEEQRKAWNAYYDPINKKYNQAPPTGKDLIKWRYQRYMHDYLGCVKGVDESIATVLDYLDKSGLAENTVVICSSDQGFYLGEHGWFDKRWIFEESLTTPFLVRWPGVAKAGSTNSSIVSLLDLAQTFLDIAGQPQPADMQGRSLVPLFKGETPADWRKSFYYHYYEFPVPHRVRPHYGVITDRYKLIRYYAPDVDDWELLDRQKDPLETKSFYQDPAYADTVKELKTELTRLQTEVKEILPPPRLTHGNKAFDGEVNPPVPENAKGMGKGKGKGKKKQAE</sequence>
<evidence type="ECO:0000256" key="2">
    <source>
        <dbReference type="ARBA" id="ARBA00022801"/>
    </source>
</evidence>
<dbReference type="Gene3D" id="3.40.720.10">
    <property type="entry name" value="Alkaline Phosphatase, subunit A"/>
    <property type="match status" value="1"/>
</dbReference>
<dbReference type="AlphaFoldDB" id="A0A7W7YP12"/>
<gene>
    <name evidence="6" type="ORF">HNQ64_003959</name>
</gene>
<evidence type="ECO:0000259" key="5">
    <source>
        <dbReference type="Pfam" id="PF16347"/>
    </source>
</evidence>
<evidence type="ECO:0000313" key="7">
    <source>
        <dbReference type="Proteomes" id="UP000534294"/>
    </source>
</evidence>
<dbReference type="CDD" id="cd16031">
    <property type="entry name" value="G6S_like"/>
    <property type="match status" value="1"/>
</dbReference>
<feature type="region of interest" description="Disordered" evidence="3">
    <location>
        <begin position="493"/>
        <end position="534"/>
    </location>
</feature>
<dbReference type="PANTHER" id="PTHR43108:SF6">
    <property type="entry name" value="N-SULPHOGLUCOSAMINE SULPHOHYDROLASE"/>
    <property type="match status" value="1"/>
</dbReference>
<proteinExistence type="inferred from homology"/>
<accession>A0A7W7YP12</accession>
<evidence type="ECO:0000313" key="6">
    <source>
        <dbReference type="EMBL" id="MBB5039684.1"/>
    </source>
</evidence>
<dbReference type="InterPro" id="IPR017850">
    <property type="entry name" value="Alkaline_phosphatase_core_sf"/>
</dbReference>
<dbReference type="Proteomes" id="UP000534294">
    <property type="component" value="Unassembled WGS sequence"/>
</dbReference>
<dbReference type="GO" id="GO:0016787">
    <property type="term" value="F:hydrolase activity"/>
    <property type="evidence" value="ECO:0007669"/>
    <property type="project" value="UniProtKB-KW"/>
</dbReference>
<protein>
    <submittedName>
        <fullName evidence="6">Arylsulfatase A-like enzyme</fullName>
    </submittedName>
</protein>
<reference evidence="6 7" key="1">
    <citation type="submission" date="2020-08" db="EMBL/GenBank/DDBJ databases">
        <title>Genomic Encyclopedia of Type Strains, Phase IV (KMG-IV): sequencing the most valuable type-strain genomes for metagenomic binning, comparative biology and taxonomic classification.</title>
        <authorList>
            <person name="Goeker M."/>
        </authorList>
    </citation>
    <scope>NUCLEOTIDE SEQUENCE [LARGE SCALE GENOMIC DNA]</scope>
    <source>
        <strain evidence="6 7">DSM 12251</strain>
    </source>
</reference>
<dbReference type="SUPFAM" id="SSF53649">
    <property type="entry name" value="Alkaline phosphatase-like"/>
    <property type="match status" value="1"/>
</dbReference>
<dbReference type="InterPro" id="IPR024607">
    <property type="entry name" value="Sulfatase_CS"/>
</dbReference>
<dbReference type="PROSITE" id="PS00149">
    <property type="entry name" value="SULFATASE_2"/>
    <property type="match status" value="1"/>
</dbReference>
<dbReference type="Pfam" id="PF16347">
    <property type="entry name" value="SGSH_C"/>
    <property type="match status" value="1"/>
</dbReference>
<feature type="chain" id="PRO_5031200907" evidence="4">
    <location>
        <begin position="20"/>
        <end position="534"/>
    </location>
</feature>
<keyword evidence="4" id="KW-0732">Signal</keyword>
<feature type="signal peptide" evidence="4">
    <location>
        <begin position="1"/>
        <end position="19"/>
    </location>
</feature>
<dbReference type="EMBL" id="JACHIF010000009">
    <property type="protein sequence ID" value="MBB5039684.1"/>
    <property type="molecule type" value="Genomic_DNA"/>
</dbReference>
<evidence type="ECO:0000256" key="1">
    <source>
        <dbReference type="ARBA" id="ARBA00008779"/>
    </source>
</evidence>
<feature type="compositionally biased region" description="Basic residues" evidence="3">
    <location>
        <begin position="522"/>
        <end position="534"/>
    </location>
</feature>
<dbReference type="InterPro" id="IPR032506">
    <property type="entry name" value="SGSH_C"/>
</dbReference>
<comment type="similarity">
    <text evidence="1">Belongs to the sulfatase family.</text>
</comment>
<name>A0A7W7YP12_9BACT</name>
<organism evidence="6 7">
    <name type="scientific">Prosthecobacter dejongeii</name>
    <dbReference type="NCBI Taxonomy" id="48465"/>
    <lineage>
        <taxon>Bacteria</taxon>
        <taxon>Pseudomonadati</taxon>
        <taxon>Verrucomicrobiota</taxon>
        <taxon>Verrucomicrobiia</taxon>
        <taxon>Verrucomicrobiales</taxon>
        <taxon>Verrucomicrobiaceae</taxon>
        <taxon>Prosthecobacter</taxon>
    </lineage>
</organism>
<keyword evidence="7" id="KW-1185">Reference proteome</keyword>
<keyword evidence="2" id="KW-0378">Hydrolase</keyword>